<evidence type="ECO:0000256" key="3">
    <source>
        <dbReference type="ARBA" id="ARBA00022989"/>
    </source>
</evidence>
<keyword evidence="10" id="KW-1185">Reference proteome</keyword>
<keyword evidence="4 7" id="KW-0472">Membrane</keyword>
<proteinExistence type="inferred from homology"/>
<name>A0AAN9TZD2_9PEZI</name>
<evidence type="ECO:0000313" key="9">
    <source>
        <dbReference type="EMBL" id="KAK7730359.1"/>
    </source>
</evidence>
<dbReference type="AlphaFoldDB" id="A0AAN9TZD2"/>
<dbReference type="PANTHER" id="PTHR33048">
    <property type="entry name" value="PTH11-LIKE INTEGRAL MEMBRANE PROTEIN (AFU_ORTHOLOGUE AFUA_5G11245)"/>
    <property type="match status" value="1"/>
</dbReference>
<evidence type="ECO:0000256" key="7">
    <source>
        <dbReference type="SAM" id="Phobius"/>
    </source>
</evidence>
<comment type="subcellular location">
    <subcellularLocation>
        <location evidence="1">Membrane</location>
        <topology evidence="1">Multi-pass membrane protein</topology>
    </subcellularLocation>
</comment>
<dbReference type="GO" id="GO:0016020">
    <property type="term" value="C:membrane"/>
    <property type="evidence" value="ECO:0007669"/>
    <property type="project" value="UniProtKB-SubCell"/>
</dbReference>
<dbReference type="PANTHER" id="PTHR33048:SF47">
    <property type="entry name" value="INTEGRAL MEMBRANE PROTEIN-RELATED"/>
    <property type="match status" value="1"/>
</dbReference>
<accession>A0AAN9TZD2</accession>
<sequence length="139" mass="15526">MSIDILILAVPLPMVWRLKMPTRQKVGVSGFFLMGAFACLPTMRPLFVNFSVELLFKEYTSKISLFSGSKTGYFGKNSSNGEHAEPRWNQRSARGSASSLREIVNTCEAVPMSTLEDDSDYAERKPGIVVQKTIRQSND</sequence>
<evidence type="ECO:0000313" key="10">
    <source>
        <dbReference type="Proteomes" id="UP001320245"/>
    </source>
</evidence>
<feature type="region of interest" description="Disordered" evidence="6">
    <location>
        <begin position="76"/>
        <end position="97"/>
    </location>
</feature>
<reference evidence="9 10" key="1">
    <citation type="journal article" date="2023" name="PLoS ONE">
        <title>Cytospora paraplurivora sp. nov. isolated from orchards with fruit tree decline syndrome in Ontario, Canada.</title>
        <authorList>
            <person name="Ilyukhin E."/>
            <person name="Nguyen H.D.T."/>
            <person name="Castle A.J."/>
            <person name="Ellouze W."/>
        </authorList>
    </citation>
    <scope>NUCLEOTIDE SEQUENCE [LARGE SCALE GENOMIC DNA]</scope>
    <source>
        <strain evidence="9 10">FDS-564</strain>
    </source>
</reference>
<keyword evidence="3 7" id="KW-1133">Transmembrane helix</keyword>
<evidence type="ECO:0000256" key="2">
    <source>
        <dbReference type="ARBA" id="ARBA00022692"/>
    </source>
</evidence>
<evidence type="ECO:0000256" key="5">
    <source>
        <dbReference type="ARBA" id="ARBA00038359"/>
    </source>
</evidence>
<evidence type="ECO:0000256" key="6">
    <source>
        <dbReference type="SAM" id="MobiDB-lite"/>
    </source>
</evidence>
<protein>
    <recommendedName>
        <fullName evidence="8">Rhodopsin domain-containing protein</fullName>
    </recommendedName>
</protein>
<evidence type="ECO:0000256" key="1">
    <source>
        <dbReference type="ARBA" id="ARBA00004141"/>
    </source>
</evidence>
<evidence type="ECO:0000256" key="4">
    <source>
        <dbReference type="ARBA" id="ARBA00023136"/>
    </source>
</evidence>
<keyword evidence="2 7" id="KW-0812">Transmembrane</keyword>
<dbReference type="InterPro" id="IPR052337">
    <property type="entry name" value="SAT4-like"/>
</dbReference>
<organism evidence="9 10">
    <name type="scientific">Cytospora paraplurivora</name>
    <dbReference type="NCBI Taxonomy" id="2898453"/>
    <lineage>
        <taxon>Eukaryota</taxon>
        <taxon>Fungi</taxon>
        <taxon>Dikarya</taxon>
        <taxon>Ascomycota</taxon>
        <taxon>Pezizomycotina</taxon>
        <taxon>Sordariomycetes</taxon>
        <taxon>Sordariomycetidae</taxon>
        <taxon>Diaporthales</taxon>
        <taxon>Cytosporaceae</taxon>
        <taxon>Cytospora</taxon>
    </lineage>
</organism>
<gene>
    <name evidence="9" type="ORF">SLS53_009059</name>
</gene>
<dbReference type="InterPro" id="IPR049326">
    <property type="entry name" value="Rhodopsin_dom_fungi"/>
</dbReference>
<comment type="similarity">
    <text evidence="5">Belongs to the SAT4 family.</text>
</comment>
<feature type="transmembrane region" description="Helical" evidence="7">
    <location>
        <begin position="27"/>
        <end position="47"/>
    </location>
</feature>
<dbReference type="Pfam" id="PF20684">
    <property type="entry name" value="Fung_rhodopsin"/>
    <property type="match status" value="1"/>
</dbReference>
<evidence type="ECO:0000259" key="8">
    <source>
        <dbReference type="Pfam" id="PF20684"/>
    </source>
</evidence>
<feature type="domain" description="Rhodopsin" evidence="8">
    <location>
        <begin position="2"/>
        <end position="40"/>
    </location>
</feature>
<comment type="caution">
    <text evidence="9">The sequence shown here is derived from an EMBL/GenBank/DDBJ whole genome shotgun (WGS) entry which is preliminary data.</text>
</comment>
<dbReference type="EMBL" id="JAJSPL020000063">
    <property type="protein sequence ID" value="KAK7730359.1"/>
    <property type="molecule type" value="Genomic_DNA"/>
</dbReference>
<dbReference type="Proteomes" id="UP001320245">
    <property type="component" value="Unassembled WGS sequence"/>
</dbReference>